<evidence type="ECO:0000256" key="3">
    <source>
        <dbReference type="ARBA" id="ARBA00022448"/>
    </source>
</evidence>
<comment type="similarity">
    <text evidence="2 9">Belongs to the SWEET sugar transporter family.</text>
</comment>
<gene>
    <name evidence="10" type="ORF">M8C21_009597</name>
</gene>
<sequence length="236" mass="26108">MDSDALRTLVGILGNIIALVLFLSPVPTFVTIVKAKSVQAFRPDPYVATILNCGMWMFYSLPIVRPDSLLLFTINCAGFTIEIVFIAIFLTYSTWGGRKKIIILLSIEAVFAAAIVVVTLTCFHTNASRSMFVGLICLFFNILMYAAPLTVMKMVIKTKSVKYMPLGLSIATFASSIVWSVYAILKYDICLLIPNALGTLFAIVQLILYATYYGSTNWDDVDYKQSEVQMPSTSNA</sequence>
<keyword evidence="6" id="KW-0677">Repeat</keyword>
<dbReference type="GO" id="GO:0051119">
    <property type="term" value="F:sugar transmembrane transporter activity"/>
    <property type="evidence" value="ECO:0007669"/>
    <property type="project" value="InterPro"/>
</dbReference>
<proteinExistence type="inferred from homology"/>
<dbReference type="PANTHER" id="PTHR10791">
    <property type="entry name" value="RAG1-ACTIVATING PROTEIN 1"/>
    <property type="match status" value="1"/>
</dbReference>
<dbReference type="Gene3D" id="1.20.1280.290">
    <property type="match status" value="2"/>
</dbReference>
<evidence type="ECO:0000256" key="4">
    <source>
        <dbReference type="ARBA" id="ARBA00022597"/>
    </source>
</evidence>
<dbReference type="FunFam" id="1.20.1280.290:FF:000002">
    <property type="entry name" value="Bidirectional sugar transporter SWEET"/>
    <property type="match status" value="1"/>
</dbReference>
<dbReference type="GO" id="GO:0005886">
    <property type="term" value="C:plasma membrane"/>
    <property type="evidence" value="ECO:0007669"/>
    <property type="project" value="UniProtKB-SubCell"/>
</dbReference>
<reference evidence="10" key="1">
    <citation type="submission" date="2022-06" db="EMBL/GenBank/DDBJ databases">
        <title>Uncovering the hologenomic basis of an extraordinary plant invasion.</title>
        <authorList>
            <person name="Bieker V.C."/>
            <person name="Martin M.D."/>
            <person name="Gilbert T."/>
            <person name="Hodgins K."/>
            <person name="Battlay P."/>
            <person name="Petersen B."/>
            <person name="Wilson J."/>
        </authorList>
    </citation>
    <scope>NUCLEOTIDE SEQUENCE</scope>
    <source>
        <strain evidence="10">AA19_3_7</strain>
        <tissue evidence="10">Leaf</tissue>
    </source>
</reference>
<organism evidence="10 11">
    <name type="scientific">Ambrosia artemisiifolia</name>
    <name type="common">Common ragweed</name>
    <dbReference type="NCBI Taxonomy" id="4212"/>
    <lineage>
        <taxon>Eukaryota</taxon>
        <taxon>Viridiplantae</taxon>
        <taxon>Streptophyta</taxon>
        <taxon>Embryophyta</taxon>
        <taxon>Tracheophyta</taxon>
        <taxon>Spermatophyta</taxon>
        <taxon>Magnoliopsida</taxon>
        <taxon>eudicotyledons</taxon>
        <taxon>Gunneridae</taxon>
        <taxon>Pentapetalae</taxon>
        <taxon>asterids</taxon>
        <taxon>campanulids</taxon>
        <taxon>Asterales</taxon>
        <taxon>Asteraceae</taxon>
        <taxon>Asteroideae</taxon>
        <taxon>Heliantheae alliance</taxon>
        <taxon>Heliantheae</taxon>
        <taxon>Ambrosia</taxon>
    </lineage>
</organism>
<feature type="transmembrane region" description="Helical" evidence="9">
    <location>
        <begin position="12"/>
        <end position="33"/>
    </location>
</feature>
<dbReference type="GO" id="GO:0012505">
    <property type="term" value="C:endomembrane system"/>
    <property type="evidence" value="ECO:0007669"/>
    <property type="project" value="UniProtKB-SubCell"/>
</dbReference>
<feature type="transmembrane region" description="Helical" evidence="9">
    <location>
        <begin position="163"/>
        <end position="185"/>
    </location>
</feature>
<feature type="transmembrane region" description="Helical" evidence="9">
    <location>
        <begin position="69"/>
        <end position="90"/>
    </location>
</feature>
<comment type="function">
    <text evidence="9">Mediates both low-affinity uptake and efflux of sugar across the membrane.</text>
</comment>
<name>A0AAD5D667_AMBAR</name>
<evidence type="ECO:0000256" key="7">
    <source>
        <dbReference type="ARBA" id="ARBA00022989"/>
    </source>
</evidence>
<dbReference type="GO" id="GO:0051260">
    <property type="term" value="P:protein homooligomerization"/>
    <property type="evidence" value="ECO:0007669"/>
    <property type="project" value="UniProtKB-ARBA"/>
</dbReference>
<evidence type="ECO:0000256" key="9">
    <source>
        <dbReference type="RuleBase" id="RU910715"/>
    </source>
</evidence>
<keyword evidence="8 9" id="KW-0472">Membrane</keyword>
<evidence type="ECO:0000256" key="2">
    <source>
        <dbReference type="ARBA" id="ARBA00007809"/>
    </source>
</evidence>
<evidence type="ECO:0000256" key="6">
    <source>
        <dbReference type="ARBA" id="ARBA00022737"/>
    </source>
</evidence>
<feature type="transmembrane region" description="Helical" evidence="9">
    <location>
        <begin position="45"/>
        <end position="63"/>
    </location>
</feature>
<evidence type="ECO:0000256" key="1">
    <source>
        <dbReference type="ARBA" id="ARBA00004127"/>
    </source>
</evidence>
<keyword evidence="3 9" id="KW-0813">Transport</keyword>
<dbReference type="AlphaFoldDB" id="A0AAD5D667"/>
<evidence type="ECO:0000313" key="11">
    <source>
        <dbReference type="Proteomes" id="UP001206925"/>
    </source>
</evidence>
<keyword evidence="11" id="KW-1185">Reference proteome</keyword>
<dbReference type="EMBL" id="JAMZMK010004554">
    <property type="protein sequence ID" value="KAI7754082.1"/>
    <property type="molecule type" value="Genomic_DNA"/>
</dbReference>
<dbReference type="InterPro" id="IPR047664">
    <property type="entry name" value="SWEET"/>
</dbReference>
<feature type="transmembrane region" description="Helical" evidence="9">
    <location>
        <begin position="132"/>
        <end position="151"/>
    </location>
</feature>
<dbReference type="PANTHER" id="PTHR10791:SF159">
    <property type="entry name" value="BIDIRECTIONAL SUGAR TRANSPORTER SWEET5"/>
    <property type="match status" value="1"/>
</dbReference>
<keyword evidence="5 9" id="KW-0812">Transmembrane</keyword>
<feature type="transmembrane region" description="Helical" evidence="9">
    <location>
        <begin position="191"/>
        <end position="214"/>
    </location>
</feature>
<dbReference type="Pfam" id="PF03083">
    <property type="entry name" value="MtN3_slv"/>
    <property type="match status" value="2"/>
</dbReference>
<keyword evidence="4 9" id="KW-0762">Sugar transport</keyword>
<feature type="transmembrane region" description="Helical" evidence="9">
    <location>
        <begin position="102"/>
        <end position="126"/>
    </location>
</feature>
<keyword evidence="7 9" id="KW-1133">Transmembrane helix</keyword>
<comment type="subcellular location">
    <subcellularLocation>
        <location evidence="9">Cell membrane</location>
        <topology evidence="9">Multi-pass membrane protein</topology>
    </subcellularLocation>
    <subcellularLocation>
        <location evidence="1">Endomembrane system</location>
        <topology evidence="1">Multi-pass membrane protein</topology>
    </subcellularLocation>
</comment>
<protein>
    <recommendedName>
        <fullName evidence="9">Bidirectional sugar transporter SWEET</fullName>
    </recommendedName>
</protein>
<comment type="caution">
    <text evidence="10">The sequence shown here is derived from an EMBL/GenBank/DDBJ whole genome shotgun (WGS) entry which is preliminary data.</text>
</comment>
<dbReference type="InterPro" id="IPR004316">
    <property type="entry name" value="SWEET_rpt"/>
</dbReference>
<evidence type="ECO:0000313" key="10">
    <source>
        <dbReference type="EMBL" id="KAI7754082.1"/>
    </source>
</evidence>
<evidence type="ECO:0000256" key="5">
    <source>
        <dbReference type="ARBA" id="ARBA00022692"/>
    </source>
</evidence>
<evidence type="ECO:0000256" key="8">
    <source>
        <dbReference type="ARBA" id="ARBA00023136"/>
    </source>
</evidence>
<dbReference type="FunFam" id="1.20.1280.290:FF:000001">
    <property type="entry name" value="Bidirectional sugar transporter SWEET"/>
    <property type="match status" value="1"/>
</dbReference>
<dbReference type="Proteomes" id="UP001206925">
    <property type="component" value="Unassembled WGS sequence"/>
</dbReference>
<accession>A0AAD5D667</accession>